<dbReference type="SMART" id="SM01343">
    <property type="entry name" value="FATC"/>
    <property type="match status" value="1"/>
</dbReference>
<dbReference type="InterPro" id="IPR011009">
    <property type="entry name" value="Kinase-like_dom_sf"/>
</dbReference>
<dbReference type="GO" id="GO:0031931">
    <property type="term" value="C:TORC1 complex"/>
    <property type="evidence" value="ECO:0007669"/>
    <property type="project" value="TreeGrafter"/>
</dbReference>
<dbReference type="InterPro" id="IPR050517">
    <property type="entry name" value="DDR_Repair_Kinase"/>
</dbReference>
<dbReference type="GO" id="GO:0031932">
    <property type="term" value="C:TORC2 complex"/>
    <property type="evidence" value="ECO:0007669"/>
    <property type="project" value="TreeGrafter"/>
</dbReference>
<reference evidence="10" key="1">
    <citation type="submission" date="2023-03" db="EMBL/GenBank/DDBJ databases">
        <title>Massive genome expansion in bonnet fungi (Mycena s.s.) driven by repeated elements and novel gene families across ecological guilds.</title>
        <authorList>
            <consortium name="Lawrence Berkeley National Laboratory"/>
            <person name="Harder C.B."/>
            <person name="Miyauchi S."/>
            <person name="Viragh M."/>
            <person name="Kuo A."/>
            <person name="Thoen E."/>
            <person name="Andreopoulos B."/>
            <person name="Lu D."/>
            <person name="Skrede I."/>
            <person name="Drula E."/>
            <person name="Henrissat B."/>
            <person name="Morin E."/>
            <person name="Kohler A."/>
            <person name="Barry K."/>
            <person name="LaButti K."/>
            <person name="Morin E."/>
            <person name="Salamov A."/>
            <person name="Lipzen A."/>
            <person name="Mereny Z."/>
            <person name="Hegedus B."/>
            <person name="Baldrian P."/>
            <person name="Stursova M."/>
            <person name="Weitz H."/>
            <person name="Taylor A."/>
            <person name="Grigoriev I.V."/>
            <person name="Nagy L.G."/>
            <person name="Martin F."/>
            <person name="Kauserud H."/>
        </authorList>
    </citation>
    <scope>NUCLEOTIDE SEQUENCE</scope>
    <source>
        <strain evidence="10">CBHHK173m</strain>
    </source>
</reference>
<dbReference type="EMBL" id="JARJCN010000015">
    <property type="protein sequence ID" value="KAJ7093822.1"/>
    <property type="molecule type" value="Genomic_DNA"/>
</dbReference>
<dbReference type="PROSITE" id="PS00915">
    <property type="entry name" value="PI3_4_KINASE_1"/>
    <property type="match status" value="1"/>
</dbReference>
<evidence type="ECO:0000256" key="1">
    <source>
        <dbReference type="ARBA" id="ARBA00012513"/>
    </source>
</evidence>
<evidence type="ECO:0000256" key="4">
    <source>
        <dbReference type="ARBA" id="ARBA00022777"/>
    </source>
</evidence>
<dbReference type="InterPro" id="IPR003152">
    <property type="entry name" value="FATC_dom"/>
</dbReference>
<dbReference type="AlphaFoldDB" id="A0AAD6U869"/>
<keyword evidence="2" id="KW-0808">Transferase</keyword>
<evidence type="ECO:0000256" key="2">
    <source>
        <dbReference type="ARBA" id="ARBA00022679"/>
    </source>
</evidence>
<evidence type="ECO:0000256" key="5">
    <source>
        <dbReference type="ARBA" id="ARBA00022840"/>
    </source>
</evidence>
<dbReference type="GO" id="GO:0038202">
    <property type="term" value="P:TORC1 signaling"/>
    <property type="evidence" value="ECO:0007669"/>
    <property type="project" value="TreeGrafter"/>
</dbReference>
<feature type="domain" description="PI3K/PI4K catalytic" evidence="8">
    <location>
        <begin position="1"/>
        <end position="296"/>
    </location>
</feature>
<dbReference type="GO" id="GO:0005634">
    <property type="term" value="C:nucleus"/>
    <property type="evidence" value="ECO:0007669"/>
    <property type="project" value="TreeGrafter"/>
</dbReference>
<dbReference type="InterPro" id="IPR018936">
    <property type="entry name" value="PI3/4_kinase_CS"/>
</dbReference>
<sequence length="373" mass="42778">MNMKGSDGRDYYYLLKGHEDLRQDERVMQLFSLVNTLLSADTDSFKRQLHIQRYSVTPLAPNVGLIGIIPDSDTLHELVRDYRHSIKLLLNIEYRLMLQMAPDYENLPLLQKIEVFEYAMENTSGQDLYKILWLKSTNSEHWLERRASYTRSLAVTSMVGHILGLGDRHPSNIMLERKTGKVVHIDFGDCFEVAMHRDKFPEKVPFRLTRMLTHAMEVSGIEGSYRKTCEITMQVLRANNESLMAVLEAFVYDPLINWRLMQADTEVRQGGEPESGAGHAAEPAWVAARPQGLARPLRANENDIFNEAGETGVQEVRNKQALLVYNRVQHKLTGRDFDIDVALSVEDQVDKLIRQAMSLENLCQCFAGWCAFW</sequence>
<evidence type="ECO:0000256" key="3">
    <source>
        <dbReference type="ARBA" id="ARBA00022741"/>
    </source>
</evidence>
<protein>
    <recommendedName>
        <fullName evidence="1">non-specific serine/threonine protein kinase</fullName>
        <ecNumber evidence="1">2.7.11.1</ecNumber>
    </recommendedName>
</protein>
<dbReference type="GO" id="GO:0005737">
    <property type="term" value="C:cytoplasm"/>
    <property type="evidence" value="ECO:0007669"/>
    <property type="project" value="TreeGrafter"/>
</dbReference>
<evidence type="ECO:0000256" key="6">
    <source>
        <dbReference type="ARBA" id="ARBA00047899"/>
    </source>
</evidence>
<comment type="catalytic activity">
    <reaction evidence="7">
        <text>L-seryl-[protein] + ATP = O-phospho-L-seryl-[protein] + ADP + H(+)</text>
        <dbReference type="Rhea" id="RHEA:17989"/>
        <dbReference type="Rhea" id="RHEA-COMP:9863"/>
        <dbReference type="Rhea" id="RHEA-COMP:11604"/>
        <dbReference type="ChEBI" id="CHEBI:15378"/>
        <dbReference type="ChEBI" id="CHEBI:29999"/>
        <dbReference type="ChEBI" id="CHEBI:30616"/>
        <dbReference type="ChEBI" id="CHEBI:83421"/>
        <dbReference type="ChEBI" id="CHEBI:456216"/>
        <dbReference type="EC" id="2.7.11.1"/>
    </reaction>
</comment>
<dbReference type="Proteomes" id="UP001222325">
    <property type="component" value="Unassembled WGS sequence"/>
</dbReference>
<evidence type="ECO:0000259" key="9">
    <source>
        <dbReference type="PROSITE" id="PS51190"/>
    </source>
</evidence>
<proteinExistence type="predicted"/>
<dbReference type="SUPFAM" id="SSF56112">
    <property type="entry name" value="Protein kinase-like (PK-like)"/>
    <property type="match status" value="1"/>
</dbReference>
<organism evidence="10 11">
    <name type="scientific">Mycena belliarum</name>
    <dbReference type="NCBI Taxonomy" id="1033014"/>
    <lineage>
        <taxon>Eukaryota</taxon>
        <taxon>Fungi</taxon>
        <taxon>Dikarya</taxon>
        <taxon>Basidiomycota</taxon>
        <taxon>Agaricomycotina</taxon>
        <taxon>Agaricomycetes</taxon>
        <taxon>Agaricomycetidae</taxon>
        <taxon>Agaricales</taxon>
        <taxon>Marasmiineae</taxon>
        <taxon>Mycenaceae</taxon>
        <taxon>Mycena</taxon>
    </lineage>
</organism>
<keyword evidence="3" id="KW-0547">Nucleotide-binding</keyword>
<comment type="caution">
    <text evidence="10">The sequence shown here is derived from an EMBL/GenBank/DDBJ whole genome shotgun (WGS) entry which is preliminary data.</text>
</comment>
<evidence type="ECO:0000313" key="10">
    <source>
        <dbReference type="EMBL" id="KAJ7093822.1"/>
    </source>
</evidence>
<dbReference type="Pfam" id="PF00454">
    <property type="entry name" value="PI3_PI4_kinase"/>
    <property type="match status" value="1"/>
</dbReference>
<dbReference type="GO" id="GO:0004674">
    <property type="term" value="F:protein serine/threonine kinase activity"/>
    <property type="evidence" value="ECO:0007669"/>
    <property type="project" value="UniProtKB-EC"/>
</dbReference>
<dbReference type="CDD" id="cd05169">
    <property type="entry name" value="PIKKc_TOR"/>
    <property type="match status" value="1"/>
</dbReference>
<dbReference type="SMART" id="SM00146">
    <property type="entry name" value="PI3Kc"/>
    <property type="match status" value="1"/>
</dbReference>
<dbReference type="PROSITE" id="PS50290">
    <property type="entry name" value="PI3_4_KINASE_3"/>
    <property type="match status" value="1"/>
</dbReference>
<dbReference type="PROSITE" id="PS51190">
    <property type="entry name" value="FATC"/>
    <property type="match status" value="1"/>
</dbReference>
<name>A0AAD6U869_9AGAR</name>
<keyword evidence="5" id="KW-0067">ATP-binding</keyword>
<keyword evidence="11" id="KW-1185">Reference proteome</keyword>
<dbReference type="EC" id="2.7.11.1" evidence="1"/>
<dbReference type="FunFam" id="1.10.1070.11:FF:000029">
    <property type="entry name" value="Serine/threonine-protein kinase TOR"/>
    <property type="match status" value="1"/>
</dbReference>
<evidence type="ECO:0000259" key="8">
    <source>
        <dbReference type="PROSITE" id="PS50290"/>
    </source>
</evidence>
<dbReference type="InterPro" id="IPR026683">
    <property type="entry name" value="TOR_cat"/>
</dbReference>
<dbReference type="PANTHER" id="PTHR11139">
    <property type="entry name" value="ATAXIA TELANGIECTASIA MUTATED ATM -RELATED"/>
    <property type="match status" value="1"/>
</dbReference>
<dbReference type="GO" id="GO:0016242">
    <property type="term" value="P:negative regulation of macroautophagy"/>
    <property type="evidence" value="ECO:0007669"/>
    <property type="project" value="TreeGrafter"/>
</dbReference>
<dbReference type="InterPro" id="IPR000403">
    <property type="entry name" value="PI3/4_kinase_cat_dom"/>
</dbReference>
<evidence type="ECO:0000256" key="7">
    <source>
        <dbReference type="ARBA" id="ARBA00048679"/>
    </source>
</evidence>
<keyword evidence="4" id="KW-0418">Kinase</keyword>
<dbReference type="Gene3D" id="1.10.1070.11">
    <property type="entry name" value="Phosphatidylinositol 3-/4-kinase, catalytic domain"/>
    <property type="match status" value="1"/>
</dbReference>
<dbReference type="PROSITE" id="PS00916">
    <property type="entry name" value="PI3_4_KINASE_2"/>
    <property type="match status" value="1"/>
</dbReference>
<dbReference type="Gene3D" id="3.30.1010.10">
    <property type="entry name" value="Phosphatidylinositol 3-kinase Catalytic Subunit, Chain A, domain 4"/>
    <property type="match status" value="1"/>
</dbReference>
<feature type="domain" description="FATC" evidence="9">
    <location>
        <begin position="341"/>
        <end position="373"/>
    </location>
</feature>
<dbReference type="Pfam" id="PF02260">
    <property type="entry name" value="FATC"/>
    <property type="match status" value="1"/>
</dbReference>
<comment type="catalytic activity">
    <reaction evidence="6">
        <text>L-threonyl-[protein] + ATP = O-phospho-L-threonyl-[protein] + ADP + H(+)</text>
        <dbReference type="Rhea" id="RHEA:46608"/>
        <dbReference type="Rhea" id="RHEA-COMP:11060"/>
        <dbReference type="Rhea" id="RHEA-COMP:11605"/>
        <dbReference type="ChEBI" id="CHEBI:15378"/>
        <dbReference type="ChEBI" id="CHEBI:30013"/>
        <dbReference type="ChEBI" id="CHEBI:30616"/>
        <dbReference type="ChEBI" id="CHEBI:61977"/>
        <dbReference type="ChEBI" id="CHEBI:456216"/>
        <dbReference type="EC" id="2.7.11.1"/>
    </reaction>
</comment>
<accession>A0AAD6U869</accession>
<dbReference type="InterPro" id="IPR036940">
    <property type="entry name" value="PI3/4_kinase_cat_sf"/>
</dbReference>
<gene>
    <name evidence="10" type="ORF">B0H15DRAFT_142670</name>
</gene>
<dbReference type="PANTHER" id="PTHR11139:SF9">
    <property type="entry name" value="SERINE_THREONINE-PROTEIN KINASE MTOR"/>
    <property type="match status" value="1"/>
</dbReference>
<evidence type="ECO:0000313" key="11">
    <source>
        <dbReference type="Proteomes" id="UP001222325"/>
    </source>
</evidence>
<dbReference type="GO" id="GO:0005524">
    <property type="term" value="F:ATP binding"/>
    <property type="evidence" value="ECO:0007669"/>
    <property type="project" value="UniProtKB-KW"/>
</dbReference>